<gene>
    <name evidence="1" type="ORF">SAMN05421789_1281</name>
</gene>
<sequence>MRNASHFAKPTGVICNIMRTLLIPIFCLFLLTSCKYNTEQKTLLNKIENSKNEIFEENFKNVVIQNFTKDDLVELSSHQDAEIALYFYEILVKKYPIQAYNVFLKNINNVKKIVTSTSYDTLEEMTVSGAMLYYATLKNNVFSQKQLDIILDKIILDLDNKKHLSGHLALYLEKNKANPNPKYYSILKAEIQKNSPENYFNNITFITYFSNYNKSEDIKLITKYLESSIYKEPTYFNSAIEFINYSPKPEYFKVLENYYNKKINGKKFRADDIFFELELFTKAVSKYKNEEGKKLLDKLIKKTSYFSEGRFLAPNEQIYLILENEDQTNFFSDEKRILSKQINKSVIDTIQNFNKRWN</sequence>
<evidence type="ECO:0000313" key="1">
    <source>
        <dbReference type="EMBL" id="SIT04931.1"/>
    </source>
</evidence>
<evidence type="ECO:0000313" key="2">
    <source>
        <dbReference type="Proteomes" id="UP000185839"/>
    </source>
</evidence>
<organism evidence="1 2">
    <name type="scientific">Kaistella chaponensis</name>
    <dbReference type="NCBI Taxonomy" id="713588"/>
    <lineage>
        <taxon>Bacteria</taxon>
        <taxon>Pseudomonadati</taxon>
        <taxon>Bacteroidota</taxon>
        <taxon>Flavobacteriia</taxon>
        <taxon>Flavobacteriales</taxon>
        <taxon>Weeksellaceae</taxon>
        <taxon>Chryseobacterium group</taxon>
        <taxon>Kaistella</taxon>
    </lineage>
</organism>
<accession>A0A1N7P2Y9</accession>
<dbReference type="PROSITE" id="PS51257">
    <property type="entry name" value="PROKAR_LIPOPROTEIN"/>
    <property type="match status" value="1"/>
</dbReference>
<name>A0A1N7P2Y9_9FLAO</name>
<dbReference type="Proteomes" id="UP000185839">
    <property type="component" value="Unassembled WGS sequence"/>
</dbReference>
<proteinExistence type="predicted"/>
<dbReference type="AlphaFoldDB" id="A0A1N7P2Y9"/>
<protein>
    <recommendedName>
        <fullName evidence="3">Lipoprotein</fullName>
    </recommendedName>
</protein>
<reference evidence="2" key="1">
    <citation type="submission" date="2017-01" db="EMBL/GenBank/DDBJ databases">
        <authorList>
            <person name="Varghese N."/>
            <person name="Submissions S."/>
        </authorList>
    </citation>
    <scope>NUCLEOTIDE SEQUENCE [LARGE SCALE GENOMIC DNA]</scope>
    <source>
        <strain evidence="2">DSM 23145</strain>
    </source>
</reference>
<dbReference type="EMBL" id="FTOI01000028">
    <property type="protein sequence ID" value="SIT04931.1"/>
    <property type="molecule type" value="Genomic_DNA"/>
</dbReference>
<keyword evidence="2" id="KW-1185">Reference proteome</keyword>
<evidence type="ECO:0008006" key="3">
    <source>
        <dbReference type="Google" id="ProtNLM"/>
    </source>
</evidence>